<reference evidence="3" key="3">
    <citation type="submission" date="2017-01" db="EMBL/GenBank/DDBJ databases">
        <authorList>
            <person name="Mah S.A."/>
            <person name="Swanson W.J."/>
            <person name="Moy G.W."/>
            <person name="Vacquier V.D."/>
        </authorList>
    </citation>
    <scope>NUCLEOTIDE SEQUENCE [LARGE SCALE GENOMIC DNA]</scope>
    <source>
        <strain evidence="3">DSM 21068</strain>
    </source>
</reference>
<keyword evidence="1" id="KW-1133">Transmembrane helix</keyword>
<feature type="transmembrane region" description="Helical" evidence="1">
    <location>
        <begin position="227"/>
        <end position="247"/>
    </location>
</feature>
<evidence type="ECO:0000313" key="5">
    <source>
        <dbReference type="Proteomes" id="UP000238314"/>
    </source>
</evidence>
<feature type="transmembrane region" description="Helical" evidence="1">
    <location>
        <begin position="113"/>
        <end position="143"/>
    </location>
</feature>
<feature type="transmembrane region" description="Helical" evidence="1">
    <location>
        <begin position="194"/>
        <end position="215"/>
    </location>
</feature>
<evidence type="ECO:0000313" key="4">
    <source>
        <dbReference type="Proteomes" id="UP000186246"/>
    </source>
</evidence>
<evidence type="ECO:0000313" key="2">
    <source>
        <dbReference type="EMBL" id="PQA98097.1"/>
    </source>
</evidence>
<gene>
    <name evidence="2" type="ORF">B0A70_00485</name>
    <name evidence="3" type="ORF">SAMN05421796_104174</name>
</gene>
<dbReference type="EMBL" id="FTOJ01000004">
    <property type="protein sequence ID" value="SIS83866.1"/>
    <property type="molecule type" value="Genomic_DNA"/>
</dbReference>
<reference evidence="2 5" key="1">
    <citation type="submission" date="2016-11" db="EMBL/GenBank/DDBJ databases">
        <title>Whole genomes of Flavobacteriaceae.</title>
        <authorList>
            <person name="Stine C."/>
            <person name="Li C."/>
            <person name="Tadesse D."/>
        </authorList>
    </citation>
    <scope>NUCLEOTIDE SEQUENCE [LARGE SCALE GENOMIC DNA]</scope>
    <source>
        <strain evidence="2 5">DSM 21068</strain>
    </source>
</reference>
<feature type="transmembrane region" description="Helical" evidence="1">
    <location>
        <begin position="12"/>
        <end position="31"/>
    </location>
</feature>
<dbReference type="Proteomes" id="UP000238314">
    <property type="component" value="Unassembled WGS sequence"/>
</dbReference>
<evidence type="ECO:0000256" key="1">
    <source>
        <dbReference type="SAM" id="Phobius"/>
    </source>
</evidence>
<feature type="transmembrane region" description="Helical" evidence="1">
    <location>
        <begin position="68"/>
        <end position="93"/>
    </location>
</feature>
<accession>A0A1N7MCL6</accession>
<organism evidence="3 4">
    <name type="scientific">Chryseobacterium piscicola</name>
    <dbReference type="NCBI Taxonomy" id="551459"/>
    <lineage>
        <taxon>Bacteria</taxon>
        <taxon>Pseudomonadati</taxon>
        <taxon>Bacteroidota</taxon>
        <taxon>Flavobacteriia</taxon>
        <taxon>Flavobacteriales</taxon>
        <taxon>Weeksellaceae</taxon>
        <taxon>Chryseobacterium group</taxon>
        <taxon>Chryseobacterium</taxon>
    </lineage>
</organism>
<dbReference type="EMBL" id="MUGO01000001">
    <property type="protein sequence ID" value="PQA98097.1"/>
    <property type="molecule type" value="Genomic_DNA"/>
</dbReference>
<feature type="transmembrane region" description="Helical" evidence="1">
    <location>
        <begin position="281"/>
        <end position="300"/>
    </location>
</feature>
<dbReference type="RefSeq" id="WP_076451575.1">
    <property type="nucleotide sequence ID" value="NZ_FTOJ01000004.1"/>
</dbReference>
<sequence>MFRLLSKESNIFSIPVYIGFLLLIVIIFNILDFSTLGATTTAITFFGVALAYFCFNSIALNYHTHLPLLLYTFFIFGLYPGHVDLGVAIALLTNSFLLLLLTSTNEDLRKKSYVLVGAIISLNFIFLPTTWPMAVFVLIHVIATSERIGLNIFRFLLGVLLISLSYFSVANFLDLKQWNDIYFPFGNMWIIEDFSVFMPLIPIALMLMYAVYDHFKYYNQKSPISRYKYTFLLVFSLAQLLTVILYMNKNYEYLLLLAFPVTIILSRMLRFLPKYWMKEASLWIIIASLVSYRALLQLNLI</sequence>
<keyword evidence="1" id="KW-0812">Transmembrane</keyword>
<dbReference type="OrthoDB" id="1427695at2"/>
<keyword evidence="1" id="KW-0472">Membrane</keyword>
<dbReference type="AlphaFoldDB" id="A0A1N7MCL6"/>
<evidence type="ECO:0008006" key="6">
    <source>
        <dbReference type="Google" id="ProtNLM"/>
    </source>
</evidence>
<feature type="transmembrane region" description="Helical" evidence="1">
    <location>
        <begin position="253"/>
        <end position="269"/>
    </location>
</feature>
<dbReference type="STRING" id="551459.SAMN05421796_104174"/>
<dbReference type="Proteomes" id="UP000186246">
    <property type="component" value="Unassembled WGS sequence"/>
</dbReference>
<proteinExistence type="predicted"/>
<dbReference type="Pfam" id="PF19992">
    <property type="entry name" value="DUF6427"/>
    <property type="match status" value="1"/>
</dbReference>
<keyword evidence="5" id="KW-1185">Reference proteome</keyword>
<dbReference type="InterPro" id="IPR045625">
    <property type="entry name" value="DUF6427"/>
</dbReference>
<name>A0A1N7MCL6_9FLAO</name>
<reference evidence="4" key="2">
    <citation type="submission" date="2017-01" db="EMBL/GenBank/DDBJ databases">
        <authorList>
            <person name="Varghese N."/>
            <person name="Submissions S."/>
        </authorList>
    </citation>
    <scope>NUCLEOTIDE SEQUENCE [LARGE SCALE GENOMIC DNA]</scope>
    <source>
        <strain evidence="4">DSM 21068</strain>
    </source>
</reference>
<feature type="transmembrane region" description="Helical" evidence="1">
    <location>
        <begin position="155"/>
        <end position="174"/>
    </location>
</feature>
<feature type="transmembrane region" description="Helical" evidence="1">
    <location>
        <begin position="37"/>
        <end position="56"/>
    </location>
</feature>
<protein>
    <recommendedName>
        <fullName evidence="6">Beta-carotene 15,15'-monooxygenase</fullName>
    </recommendedName>
</protein>
<evidence type="ECO:0000313" key="3">
    <source>
        <dbReference type="EMBL" id="SIS83866.1"/>
    </source>
</evidence>